<comment type="caution">
    <text evidence="2">The sequence shown here is derived from an EMBL/GenBank/DDBJ whole genome shotgun (WGS) entry which is preliminary data.</text>
</comment>
<evidence type="ECO:0000256" key="1">
    <source>
        <dbReference type="SAM" id="SignalP"/>
    </source>
</evidence>
<keyword evidence="3" id="KW-1185">Reference proteome</keyword>
<evidence type="ECO:0008006" key="4">
    <source>
        <dbReference type="Google" id="ProtNLM"/>
    </source>
</evidence>
<feature type="signal peptide" evidence="1">
    <location>
        <begin position="1"/>
        <end position="19"/>
    </location>
</feature>
<proteinExistence type="predicted"/>
<evidence type="ECO:0000313" key="3">
    <source>
        <dbReference type="Proteomes" id="UP000582837"/>
    </source>
</evidence>
<reference evidence="2 3" key="1">
    <citation type="submission" date="2020-08" db="EMBL/GenBank/DDBJ databases">
        <title>Genomic Encyclopedia of Type Strains, Phase IV (KMG-IV): sequencing the most valuable type-strain genomes for metagenomic binning, comparative biology and taxonomic classification.</title>
        <authorList>
            <person name="Goeker M."/>
        </authorList>
    </citation>
    <scope>NUCLEOTIDE SEQUENCE [LARGE SCALE GENOMIC DNA]</scope>
    <source>
        <strain evidence="2 3">DSM 29007</strain>
    </source>
</reference>
<keyword evidence="1" id="KW-0732">Signal</keyword>
<dbReference type="AlphaFoldDB" id="A0A841H2J4"/>
<dbReference type="EMBL" id="JACHIA010000013">
    <property type="protein sequence ID" value="MBB6072220.1"/>
    <property type="molecule type" value="Genomic_DNA"/>
</dbReference>
<evidence type="ECO:0000313" key="2">
    <source>
        <dbReference type="EMBL" id="MBB6072220.1"/>
    </source>
</evidence>
<gene>
    <name evidence="2" type="ORF">HNQ61_003882</name>
</gene>
<accession>A0A841H2J4</accession>
<organism evidence="2 3">
    <name type="scientific">Longimicrobium terrae</name>
    <dbReference type="NCBI Taxonomy" id="1639882"/>
    <lineage>
        <taxon>Bacteria</taxon>
        <taxon>Pseudomonadati</taxon>
        <taxon>Gemmatimonadota</taxon>
        <taxon>Longimicrobiia</taxon>
        <taxon>Longimicrobiales</taxon>
        <taxon>Longimicrobiaceae</taxon>
        <taxon>Longimicrobium</taxon>
    </lineage>
</organism>
<dbReference type="Proteomes" id="UP000582837">
    <property type="component" value="Unassembled WGS sequence"/>
</dbReference>
<dbReference type="RefSeq" id="WP_170032112.1">
    <property type="nucleotide sequence ID" value="NZ_JABDTL010000001.1"/>
</dbReference>
<name>A0A841H2J4_9BACT</name>
<sequence length="231" mass="25122">MKNAVVLLASTLMAFQAPTAIHGQVLVPEEVSAMLRPQIAADLTLYEAASTRLDGTGSLRVELVQPMGNQLVLWRGSLPADHSKWYLIAADSSRAFRLGGFSEPDVAEFVSQVAPPPRSREEADALGRTIARVLDPHGGAEIVYAADAATDERTAALLRTWAGRRPQIWPGDTTLVFASGTLVRVTVLTRNTRAISMPWTARLYTIVFAQDGRLIAWSARNSEVFTVHSTL</sequence>
<feature type="chain" id="PRO_5032653342" description="DUF2092 domain-containing protein" evidence="1">
    <location>
        <begin position="20"/>
        <end position="231"/>
    </location>
</feature>
<protein>
    <recommendedName>
        <fullName evidence="4">DUF2092 domain-containing protein</fullName>
    </recommendedName>
</protein>